<dbReference type="PANTHER" id="PTHR46825:SF9">
    <property type="entry name" value="BETA-LACTAMASE-RELATED DOMAIN-CONTAINING PROTEIN"/>
    <property type="match status" value="1"/>
</dbReference>
<dbReference type="Proteomes" id="UP001596447">
    <property type="component" value="Unassembled WGS sequence"/>
</dbReference>
<evidence type="ECO:0000259" key="2">
    <source>
        <dbReference type="Pfam" id="PF00144"/>
    </source>
</evidence>
<sequence length="465" mass="50362">MNPDTSLDGPTRREIESFVADWVAEHDVPGAALVVVDGDETVYADGFGARDLAAEDPATPDTRFGIASVTKSVTAVAVQQLAARGDLALDDFVGEYVPRLGFPDDPVSVADLLSHTSGMPSDGASIAHISRALDVDPNTAPLSSETDRRRHVDDAKGDRTTSDPHTHIRSEERPFFYYNTGYTILGEVVEAVDGRPFRRYVEEEVLDPLRMAHSGFDPDTEDAAVPYYHDPETGDLERGDFPAKGTGAAGGLLSTATDLGRYLRFHLTGNTGVLPDERRHACHEGHATRETRLDGSEQQYGYGWMREPFLDDTLVSHSGTLTVSSAFAGFREGAEVGVGLLASTVPDVHPSAVGRGVLALLDGTSPDEAVARFGLDAKFDAVTGQYASHRGIQRATVEREHGGVRVDFDNALGGETLVAFPETSDPDDYRFYTSTADGAHVPLTFEETDDGFDLFYRRWRLHGST</sequence>
<dbReference type="GO" id="GO:0016787">
    <property type="term" value="F:hydrolase activity"/>
    <property type="evidence" value="ECO:0007669"/>
    <property type="project" value="UniProtKB-KW"/>
</dbReference>
<evidence type="ECO:0000259" key="3">
    <source>
        <dbReference type="Pfam" id="PF13969"/>
    </source>
</evidence>
<comment type="caution">
    <text evidence="4">The sequence shown here is derived from an EMBL/GenBank/DDBJ whole genome shotgun (WGS) entry which is preliminary data.</text>
</comment>
<dbReference type="Pfam" id="PF00144">
    <property type="entry name" value="Beta-lactamase"/>
    <property type="match status" value="1"/>
</dbReference>
<protein>
    <submittedName>
        <fullName evidence="4">Serine hydrolase</fullName>
    </submittedName>
</protein>
<dbReference type="AlphaFoldDB" id="A0ABD5Z986"/>
<dbReference type="PANTHER" id="PTHR46825">
    <property type="entry name" value="D-ALANYL-D-ALANINE-CARBOXYPEPTIDASE/ENDOPEPTIDASE AMPH"/>
    <property type="match status" value="1"/>
</dbReference>
<proteinExistence type="predicted"/>
<accession>A0ABD5Z986</accession>
<dbReference type="SUPFAM" id="SSF56601">
    <property type="entry name" value="beta-lactamase/transpeptidase-like"/>
    <property type="match status" value="1"/>
</dbReference>
<dbReference type="Pfam" id="PF13969">
    <property type="entry name" value="Pab87_oct"/>
    <property type="match status" value="1"/>
</dbReference>
<dbReference type="InterPro" id="IPR001466">
    <property type="entry name" value="Beta-lactam-related"/>
</dbReference>
<feature type="domain" description="Beta-lactamase-related" evidence="2">
    <location>
        <begin position="17"/>
        <end position="350"/>
    </location>
</feature>
<evidence type="ECO:0000256" key="1">
    <source>
        <dbReference type="SAM" id="MobiDB-lite"/>
    </source>
</evidence>
<feature type="domain" description="Pab87 octamerisation" evidence="3">
    <location>
        <begin position="369"/>
        <end position="462"/>
    </location>
</feature>
<dbReference type="EMBL" id="JBHTAR010000011">
    <property type="protein sequence ID" value="MFC7201623.1"/>
    <property type="molecule type" value="Genomic_DNA"/>
</dbReference>
<evidence type="ECO:0000313" key="5">
    <source>
        <dbReference type="Proteomes" id="UP001596447"/>
    </source>
</evidence>
<keyword evidence="4" id="KW-0378">Hydrolase</keyword>
<dbReference type="RefSeq" id="WP_279528363.1">
    <property type="nucleotide sequence ID" value="NZ_CP122312.1"/>
</dbReference>
<dbReference type="InterPro" id="IPR038164">
    <property type="entry name" value="Pab87_oct_sf"/>
</dbReference>
<dbReference type="Gene3D" id="3.40.710.10">
    <property type="entry name" value="DD-peptidase/beta-lactamase superfamily"/>
    <property type="match status" value="1"/>
</dbReference>
<dbReference type="InterPro" id="IPR012338">
    <property type="entry name" value="Beta-lactam/transpept-like"/>
</dbReference>
<organism evidence="4 5">
    <name type="scientific">Halospeciosus flavus</name>
    <dbReference type="NCBI Taxonomy" id="3032283"/>
    <lineage>
        <taxon>Archaea</taxon>
        <taxon>Methanobacteriati</taxon>
        <taxon>Methanobacteriota</taxon>
        <taxon>Stenosarchaea group</taxon>
        <taxon>Halobacteria</taxon>
        <taxon>Halobacteriales</taxon>
        <taxon>Halobacteriaceae</taxon>
        <taxon>Halospeciosus</taxon>
    </lineage>
</organism>
<feature type="region of interest" description="Disordered" evidence="1">
    <location>
        <begin position="136"/>
        <end position="168"/>
    </location>
</feature>
<keyword evidence="5" id="KW-1185">Reference proteome</keyword>
<reference evidence="4 5" key="1">
    <citation type="journal article" date="2019" name="Int. J. Syst. Evol. Microbiol.">
        <title>The Global Catalogue of Microorganisms (GCM) 10K type strain sequencing project: providing services to taxonomists for standard genome sequencing and annotation.</title>
        <authorList>
            <consortium name="The Broad Institute Genomics Platform"/>
            <consortium name="The Broad Institute Genome Sequencing Center for Infectious Disease"/>
            <person name="Wu L."/>
            <person name="Ma J."/>
        </authorList>
    </citation>
    <scope>NUCLEOTIDE SEQUENCE [LARGE SCALE GENOMIC DNA]</scope>
    <source>
        <strain evidence="4 5">XZGYJ-43</strain>
    </source>
</reference>
<feature type="compositionally biased region" description="Basic and acidic residues" evidence="1">
    <location>
        <begin position="145"/>
        <end position="168"/>
    </location>
</feature>
<dbReference type="InterPro" id="IPR050491">
    <property type="entry name" value="AmpC-like"/>
</dbReference>
<name>A0ABD5Z986_9EURY</name>
<gene>
    <name evidence="4" type="ORF">ACFQJ9_19795</name>
</gene>
<evidence type="ECO:0000313" key="4">
    <source>
        <dbReference type="EMBL" id="MFC7201623.1"/>
    </source>
</evidence>
<dbReference type="InterPro" id="IPR025879">
    <property type="entry name" value="Pab87_oct"/>
</dbReference>
<dbReference type="Gene3D" id="2.40.128.210">
    <property type="entry name" value="Pab87 octamerisation domain"/>
    <property type="match status" value="1"/>
</dbReference>